<keyword evidence="5" id="KW-0067">ATP-binding</keyword>
<dbReference type="Proteomes" id="UP000094271">
    <property type="component" value="Unassembled WGS sequence"/>
</dbReference>
<keyword evidence="3" id="KW-0547">Nucleotide-binding</keyword>
<protein>
    <submittedName>
        <fullName evidence="7">Protein kinase domain protein</fullName>
    </submittedName>
</protein>
<evidence type="ECO:0000313" key="11">
    <source>
        <dbReference type="Proteomes" id="UP000094271"/>
    </source>
</evidence>
<dbReference type="GO" id="GO:0004674">
    <property type="term" value="F:protein serine/threonine kinase activity"/>
    <property type="evidence" value="ECO:0007669"/>
    <property type="project" value="UniProtKB-KW"/>
</dbReference>
<evidence type="ECO:0000313" key="8">
    <source>
        <dbReference type="EMBL" id="ODR37584.1"/>
    </source>
</evidence>
<dbReference type="Proteomes" id="UP000094869">
    <property type="component" value="Unassembled WGS sequence"/>
</dbReference>
<keyword evidence="4 7" id="KW-0418">Kinase</keyword>
<sequence>MNKKFKLGDVIGCVGSPVKVVRWLAEGGQGDVYIVEQNGQQKALKWYKPGGMGKDPKAFYENLKENCERKSPDNNVFLWPEDITEWIDDTFGYIMPLRPEGYYEVGDFLLVKVRFKSMKTVIDAAMNIISAYRILHNNGYCYQDLNDGNFFINPDNGKVLICDNDNVAPEGTNTGIIGKPGYIAPEIILGQKEEKPSERKMPDSYSDRFSMTIIIFMLFCLTRPLEGIRTLGDTPRTERLMERVYGSDPHFIMEDINHPEYGPDKDAQKNAFVFWEALPSYMKKFFLSAFSQKAIKNPETRPTELSWLQVLVRFRSEILKCQCGIEILTENGESTICSKCKRKIDIPYRLSFTGCNYKIPGMPDSRIYRCQLGPCNANEALMPIGRVLANKANPDLLGVRNLTQKYWNAETPGGKDRKVAPQEIVPLRNGIKLFIESEIITIEDN</sequence>
<evidence type="ECO:0000256" key="2">
    <source>
        <dbReference type="ARBA" id="ARBA00022679"/>
    </source>
</evidence>
<dbReference type="SUPFAM" id="SSF56112">
    <property type="entry name" value="Protein kinase-like (PK-like)"/>
    <property type="match status" value="1"/>
</dbReference>
<feature type="domain" description="Protein kinase" evidence="6">
    <location>
        <begin position="18"/>
        <end position="319"/>
    </location>
</feature>
<dbReference type="InterPro" id="IPR011009">
    <property type="entry name" value="Kinase-like_dom_sf"/>
</dbReference>
<dbReference type="InterPro" id="IPR000719">
    <property type="entry name" value="Prot_kinase_dom"/>
</dbReference>
<evidence type="ECO:0000259" key="6">
    <source>
        <dbReference type="PROSITE" id="PS50011"/>
    </source>
</evidence>
<dbReference type="RefSeq" id="WP_069154340.1">
    <property type="nucleotide sequence ID" value="NZ_JAQCZP010000059.1"/>
</dbReference>
<proteinExistence type="predicted"/>
<dbReference type="Proteomes" id="UP000094067">
    <property type="component" value="Unassembled WGS sequence"/>
</dbReference>
<dbReference type="GO" id="GO:0005524">
    <property type="term" value="F:ATP binding"/>
    <property type="evidence" value="ECO:0007669"/>
    <property type="project" value="UniProtKB-KW"/>
</dbReference>
<dbReference type="Pfam" id="PF00069">
    <property type="entry name" value="Pkinase"/>
    <property type="match status" value="1"/>
</dbReference>
<evidence type="ECO:0000313" key="7">
    <source>
        <dbReference type="EMBL" id="ODM04100.1"/>
    </source>
</evidence>
<evidence type="ECO:0000313" key="10">
    <source>
        <dbReference type="Proteomes" id="UP000094067"/>
    </source>
</evidence>
<dbReference type="PANTHER" id="PTHR24345">
    <property type="entry name" value="SERINE/THREONINE-PROTEIN KINASE PLK"/>
    <property type="match status" value="1"/>
</dbReference>
<dbReference type="EMBL" id="MEHA01000049">
    <property type="protein sequence ID" value="ODR37584.1"/>
    <property type="molecule type" value="Genomic_DNA"/>
</dbReference>
<evidence type="ECO:0000256" key="3">
    <source>
        <dbReference type="ARBA" id="ARBA00022741"/>
    </source>
</evidence>
<dbReference type="PANTHER" id="PTHR24345:SF0">
    <property type="entry name" value="CELL CYCLE SERINE_THREONINE-PROTEIN KINASE CDC5_MSD2"/>
    <property type="match status" value="1"/>
</dbReference>
<gene>
    <name evidence="8" type="ORF">BEI59_35015</name>
    <name evidence="7" type="ORF">BEI61_04904</name>
    <name evidence="9" type="ORF">BEI63_24395</name>
</gene>
<dbReference type="EMBL" id="MCGH01000003">
    <property type="protein sequence ID" value="ODM04100.1"/>
    <property type="molecule type" value="Genomic_DNA"/>
</dbReference>
<dbReference type="Gene3D" id="1.10.510.10">
    <property type="entry name" value="Transferase(Phosphotransferase) domain 1"/>
    <property type="match status" value="1"/>
</dbReference>
<accession>A0A1E3A5R7</accession>
<evidence type="ECO:0000313" key="9">
    <source>
        <dbReference type="EMBL" id="ODR49538.1"/>
    </source>
</evidence>
<dbReference type="PATRIC" id="fig|1432052.4.peg.5443"/>
<dbReference type="EMBL" id="MEHD01000037">
    <property type="protein sequence ID" value="ODR49538.1"/>
    <property type="molecule type" value="Genomic_DNA"/>
</dbReference>
<keyword evidence="1" id="KW-0723">Serine/threonine-protein kinase</keyword>
<dbReference type="AlphaFoldDB" id="A0A1E3A5R7"/>
<dbReference type="PROSITE" id="PS50011">
    <property type="entry name" value="PROTEIN_KINASE_DOM"/>
    <property type="match status" value="1"/>
</dbReference>
<reference evidence="7 10" key="1">
    <citation type="submission" date="2016-07" db="EMBL/GenBank/DDBJ databases">
        <title>Characterization of isolates of Eisenbergiella tayi derived from blood cultures, using whole genome sequencing.</title>
        <authorList>
            <person name="Burdz T."/>
            <person name="Wiebe D."/>
            <person name="Huynh C."/>
            <person name="Bernard K."/>
        </authorList>
    </citation>
    <scope>NUCLEOTIDE SEQUENCE [LARGE SCALE GENOMIC DNA]</scope>
    <source>
        <strain evidence="7 10">NML 110608</strain>
    </source>
</reference>
<evidence type="ECO:0000256" key="5">
    <source>
        <dbReference type="ARBA" id="ARBA00022840"/>
    </source>
</evidence>
<reference evidence="8 11" key="3">
    <citation type="submission" date="2016-08" db="EMBL/GenBank/DDBJ databases">
        <authorList>
            <person name="Seilhamer J.J."/>
        </authorList>
    </citation>
    <scope>NUCLEOTIDE SEQUENCE [LARGE SCALE GENOMIC DNA]</scope>
    <source>
        <strain evidence="8 11">NML150140-1</strain>
    </source>
</reference>
<evidence type="ECO:0000313" key="12">
    <source>
        <dbReference type="Proteomes" id="UP000094869"/>
    </source>
</evidence>
<keyword evidence="2" id="KW-0808">Transferase</keyword>
<evidence type="ECO:0000256" key="1">
    <source>
        <dbReference type="ARBA" id="ARBA00022527"/>
    </source>
</evidence>
<organism evidence="7 10">
    <name type="scientific">Eisenbergiella tayi</name>
    <dbReference type="NCBI Taxonomy" id="1432052"/>
    <lineage>
        <taxon>Bacteria</taxon>
        <taxon>Bacillati</taxon>
        <taxon>Bacillota</taxon>
        <taxon>Clostridia</taxon>
        <taxon>Lachnospirales</taxon>
        <taxon>Lachnospiraceae</taxon>
        <taxon>Eisenbergiella</taxon>
    </lineage>
</organism>
<evidence type="ECO:0000256" key="4">
    <source>
        <dbReference type="ARBA" id="ARBA00022777"/>
    </source>
</evidence>
<reference evidence="9 12" key="2">
    <citation type="submission" date="2016-08" db="EMBL/GenBank/DDBJ databases">
        <title>Characterization of Isolates of Eisenbergiella tayi Derived from Blood Cultures, Using Whole Genome Sequencing.</title>
        <authorList>
            <person name="Bernier A.-M."/>
            <person name="Burdz T."/>
            <person name="Wiebe D."/>
            <person name="Bernard K."/>
        </authorList>
    </citation>
    <scope>NUCLEOTIDE SEQUENCE [LARGE SCALE GENOMIC DNA]</scope>
    <source>
        <strain evidence="9 12">NML120146</strain>
    </source>
</reference>
<keyword evidence="12" id="KW-1185">Reference proteome</keyword>
<name>A0A1E3A5R7_9FIRM</name>
<dbReference type="SMART" id="SM00220">
    <property type="entry name" value="S_TKc"/>
    <property type="match status" value="1"/>
</dbReference>
<comment type="caution">
    <text evidence="7">The sequence shown here is derived from an EMBL/GenBank/DDBJ whole genome shotgun (WGS) entry which is preliminary data.</text>
</comment>